<feature type="domain" description="GGDEF" evidence="3">
    <location>
        <begin position="266"/>
        <end position="399"/>
    </location>
</feature>
<comment type="caution">
    <text evidence="4">The sequence shown here is derived from an EMBL/GenBank/DDBJ whole genome shotgun (WGS) entry which is preliminary data.</text>
</comment>
<dbReference type="NCBIfam" id="TIGR00254">
    <property type="entry name" value="GGDEF"/>
    <property type="match status" value="1"/>
</dbReference>
<dbReference type="Gene3D" id="3.40.50.2300">
    <property type="match status" value="2"/>
</dbReference>
<dbReference type="GO" id="GO:1902201">
    <property type="term" value="P:negative regulation of bacterial-type flagellum-dependent cell motility"/>
    <property type="evidence" value="ECO:0007669"/>
    <property type="project" value="TreeGrafter"/>
</dbReference>
<dbReference type="InterPro" id="IPR029787">
    <property type="entry name" value="Nucleotide_cyclase"/>
</dbReference>
<accession>A0A398B3W6</accession>
<organism evidence="4 5">
    <name type="scientific">Mesobacillus zeae</name>
    <dbReference type="NCBI Taxonomy" id="1917180"/>
    <lineage>
        <taxon>Bacteria</taxon>
        <taxon>Bacillati</taxon>
        <taxon>Bacillota</taxon>
        <taxon>Bacilli</taxon>
        <taxon>Bacillales</taxon>
        <taxon>Bacillaceae</taxon>
        <taxon>Mesobacillus</taxon>
    </lineage>
</organism>
<evidence type="ECO:0000259" key="2">
    <source>
        <dbReference type="PROSITE" id="PS50110"/>
    </source>
</evidence>
<dbReference type="InterPro" id="IPR000160">
    <property type="entry name" value="GGDEF_dom"/>
</dbReference>
<dbReference type="CDD" id="cd01949">
    <property type="entry name" value="GGDEF"/>
    <property type="match status" value="1"/>
</dbReference>
<evidence type="ECO:0000256" key="1">
    <source>
        <dbReference type="PROSITE-ProRule" id="PRU00169"/>
    </source>
</evidence>
<dbReference type="PROSITE" id="PS50110">
    <property type="entry name" value="RESPONSE_REGULATORY"/>
    <property type="match status" value="2"/>
</dbReference>
<proteinExistence type="predicted"/>
<dbReference type="SMART" id="SM00267">
    <property type="entry name" value="GGDEF"/>
    <property type="match status" value="1"/>
</dbReference>
<feature type="domain" description="Response regulatory" evidence="2">
    <location>
        <begin position="409"/>
        <end position="532"/>
    </location>
</feature>
<dbReference type="SMART" id="SM00448">
    <property type="entry name" value="REC"/>
    <property type="match status" value="2"/>
</dbReference>
<dbReference type="InterPro" id="IPR001789">
    <property type="entry name" value="Sig_transdc_resp-reg_receiver"/>
</dbReference>
<dbReference type="CDD" id="cd17574">
    <property type="entry name" value="REC_OmpR"/>
    <property type="match status" value="1"/>
</dbReference>
<feature type="domain" description="Response regulatory" evidence="2">
    <location>
        <begin position="110"/>
        <end position="226"/>
    </location>
</feature>
<dbReference type="EMBL" id="QWVT01000019">
    <property type="protein sequence ID" value="RID84719.1"/>
    <property type="molecule type" value="Genomic_DNA"/>
</dbReference>
<dbReference type="InterPro" id="IPR050469">
    <property type="entry name" value="Diguanylate_Cyclase"/>
</dbReference>
<evidence type="ECO:0000259" key="3">
    <source>
        <dbReference type="PROSITE" id="PS50887"/>
    </source>
</evidence>
<dbReference type="AlphaFoldDB" id="A0A398B3W6"/>
<dbReference type="OrthoDB" id="9759607at2"/>
<dbReference type="RefSeq" id="WP_119113222.1">
    <property type="nucleotide sequence ID" value="NZ_CBCSEO010000001.1"/>
</dbReference>
<keyword evidence="5" id="KW-1185">Reference proteome</keyword>
<keyword evidence="1" id="KW-0597">Phosphoprotein</keyword>
<dbReference type="GO" id="GO:0000160">
    <property type="term" value="P:phosphorelay signal transduction system"/>
    <property type="evidence" value="ECO:0007669"/>
    <property type="project" value="InterPro"/>
</dbReference>
<dbReference type="Gene3D" id="3.30.70.270">
    <property type="match status" value="1"/>
</dbReference>
<dbReference type="SUPFAM" id="SSF55073">
    <property type="entry name" value="Nucleotide cyclase"/>
    <property type="match status" value="1"/>
</dbReference>
<dbReference type="InterPro" id="IPR011006">
    <property type="entry name" value="CheY-like_superfamily"/>
</dbReference>
<dbReference type="FunFam" id="3.30.70.270:FF:000001">
    <property type="entry name" value="Diguanylate cyclase domain protein"/>
    <property type="match status" value="1"/>
</dbReference>
<dbReference type="PANTHER" id="PTHR45138:SF9">
    <property type="entry name" value="DIGUANYLATE CYCLASE DGCM-RELATED"/>
    <property type="match status" value="1"/>
</dbReference>
<dbReference type="Pfam" id="PF00072">
    <property type="entry name" value="Response_reg"/>
    <property type="match status" value="2"/>
</dbReference>
<sequence>MEKYKRMLFYKIKEKMTQWFEDSRDRIPNEEVHAFLHSVKGTAGTIGLGGLLHVSSLLLKMSEERANLYWDRQELKDFLYDMVSLTYQFEHFQEEVPGKERYGPGENAPLIQIIDKDVSMLVLLKEEMEEKGWMVIASTKLEKAVESYYDHLPDCLIADIHLPVKQGFQLLEEFQLNSNKRFIPTIMISSENCSELRKKAYTLGADDFIEKPFDFEEFFIRVERQLQRKKLFDQSVLKDELTKVYNRRFFDETLERQIKERKRTGNPFALAMLDIDHFKHVNDTYGHAAGDRVLAEFSGFLKKSVRSTDMVFRYGGEEFAILFPRTSGSVAASILTRLLEEYSSKQFQENGETFKITFSAGVYMADGVSDDSQGILNSADQALYTAKKNGRARVECVHVVHPEQKKKLYVSVIDDDAIIRAILTKILENMEFSELELNVDSFEDGQAFLNSGKLQEAGKHFLILDGIMPVMDGIEVLQKVKRMEVSKHVHVLMLTGRKSESDISRALQLGADDYVTKPFSIKELEARIQRLIKRMF</sequence>
<gene>
    <name evidence="4" type="ORF">D1970_12445</name>
</gene>
<dbReference type="SUPFAM" id="SSF52172">
    <property type="entry name" value="CheY-like"/>
    <property type="match status" value="2"/>
</dbReference>
<feature type="modified residue" description="4-aspartylphosphate" evidence="1">
    <location>
        <position position="159"/>
    </location>
</feature>
<name>A0A398B3W6_9BACI</name>
<evidence type="ECO:0000313" key="5">
    <source>
        <dbReference type="Proteomes" id="UP000265816"/>
    </source>
</evidence>
<evidence type="ECO:0000313" key="4">
    <source>
        <dbReference type="EMBL" id="RID84719.1"/>
    </source>
</evidence>
<dbReference type="PROSITE" id="PS50887">
    <property type="entry name" value="GGDEF"/>
    <property type="match status" value="1"/>
</dbReference>
<dbReference type="GO" id="GO:0005886">
    <property type="term" value="C:plasma membrane"/>
    <property type="evidence" value="ECO:0007669"/>
    <property type="project" value="TreeGrafter"/>
</dbReference>
<dbReference type="InterPro" id="IPR043128">
    <property type="entry name" value="Rev_trsase/Diguanyl_cyclase"/>
</dbReference>
<dbReference type="Pfam" id="PF00990">
    <property type="entry name" value="GGDEF"/>
    <property type="match status" value="1"/>
</dbReference>
<dbReference type="GO" id="GO:0043709">
    <property type="term" value="P:cell adhesion involved in single-species biofilm formation"/>
    <property type="evidence" value="ECO:0007669"/>
    <property type="project" value="TreeGrafter"/>
</dbReference>
<protein>
    <submittedName>
        <fullName evidence="4">Response regulator</fullName>
    </submittedName>
</protein>
<dbReference type="GO" id="GO:0052621">
    <property type="term" value="F:diguanylate cyclase activity"/>
    <property type="evidence" value="ECO:0007669"/>
    <property type="project" value="TreeGrafter"/>
</dbReference>
<dbReference type="Proteomes" id="UP000265816">
    <property type="component" value="Unassembled WGS sequence"/>
</dbReference>
<dbReference type="PANTHER" id="PTHR45138">
    <property type="entry name" value="REGULATORY COMPONENTS OF SENSORY TRANSDUCTION SYSTEM"/>
    <property type="match status" value="1"/>
</dbReference>
<dbReference type="CDD" id="cd00156">
    <property type="entry name" value="REC"/>
    <property type="match status" value="1"/>
</dbReference>
<feature type="modified residue" description="4-aspartylphosphate" evidence="1">
    <location>
        <position position="465"/>
    </location>
</feature>
<reference evidence="4 5" key="1">
    <citation type="submission" date="2018-08" db="EMBL/GenBank/DDBJ databases">
        <title>Bacillus jemisoniae sp. nov., Bacillus chryseoplanitiae sp. nov., Bacillus resnikiae sp. nov., and Bacillus frankliniae sp. nov., isolated from Viking spacecraft and associated surfaces.</title>
        <authorList>
            <person name="Seuylemezian A."/>
            <person name="Vaishampayan P."/>
        </authorList>
    </citation>
    <scope>NUCLEOTIDE SEQUENCE [LARGE SCALE GENOMIC DNA]</scope>
    <source>
        <strain evidence="4 5">JJ-247</strain>
    </source>
</reference>